<dbReference type="InterPro" id="IPR019615">
    <property type="entry name" value="DUF2487"/>
</dbReference>
<gene>
    <name evidence="1" type="ORF">FZD51_08760</name>
</gene>
<dbReference type="RefSeq" id="WP_148974429.1">
    <property type="nucleotide sequence ID" value="NZ_JBNIKT010000015.1"/>
</dbReference>
<dbReference type="Proteomes" id="UP000322139">
    <property type="component" value="Unassembled WGS sequence"/>
</dbReference>
<dbReference type="AlphaFoldDB" id="A0A5D4RD36"/>
<dbReference type="EMBL" id="VTER01000004">
    <property type="protein sequence ID" value="TYS49295.1"/>
    <property type="molecule type" value="Genomic_DNA"/>
</dbReference>
<protein>
    <submittedName>
        <fullName evidence="1">DUF2487 family protein</fullName>
    </submittedName>
</protein>
<reference evidence="1 2" key="1">
    <citation type="submission" date="2019-08" db="EMBL/GenBank/DDBJ databases">
        <title>Bacillus genomes from the desert of Cuatro Cienegas, Coahuila.</title>
        <authorList>
            <person name="Olmedo-Alvarez G."/>
        </authorList>
    </citation>
    <scope>NUCLEOTIDE SEQUENCE [LARGE SCALE GENOMIC DNA]</scope>
    <source>
        <strain evidence="1 2">CH446_14T</strain>
    </source>
</reference>
<evidence type="ECO:0000313" key="1">
    <source>
        <dbReference type="EMBL" id="TYS49295.1"/>
    </source>
</evidence>
<accession>A0A5D4RD36</accession>
<organism evidence="1 2">
    <name type="scientific">Bacillus infantis</name>
    <dbReference type="NCBI Taxonomy" id="324767"/>
    <lineage>
        <taxon>Bacteria</taxon>
        <taxon>Bacillati</taxon>
        <taxon>Bacillota</taxon>
        <taxon>Bacilli</taxon>
        <taxon>Bacillales</taxon>
        <taxon>Bacillaceae</taxon>
        <taxon>Bacillus</taxon>
    </lineage>
</organism>
<proteinExistence type="predicted"/>
<evidence type="ECO:0000313" key="2">
    <source>
        <dbReference type="Proteomes" id="UP000322139"/>
    </source>
</evidence>
<sequence length="155" mass="17925">MKWIPQDIEMYLKSKEYVDTAVIPLLPVTFTGDMKQAASMAEFVTLLSYQMERQFKGRLLMLPGFSYLKSDTALDEHLEELKKWESAILESGFRHVFYLTSDSGWKLAEGKLGGSLLWLPSLPLEHMDETYRNSVLEDQVKQLLNLFVQKWQAGE</sequence>
<comment type="caution">
    <text evidence="1">The sequence shown here is derived from an EMBL/GenBank/DDBJ whole genome shotgun (WGS) entry which is preliminary data.</text>
</comment>
<name>A0A5D4RD36_9BACI</name>
<dbReference type="Pfam" id="PF10673">
    <property type="entry name" value="DUF2487"/>
    <property type="match status" value="1"/>
</dbReference>